<sequence>MKTFCENSIRMPSGATLDHFLKAVSNETTLNREFIEICTPNSHALKGANIGDIDNKLCFGCLNCIDVEEINYLTVQGSPSQFKTNISLQNTCNKLFQGKYTRFGPAADKLANHSMQKETEISNPLGTLIIWNLSRDPTRTFFCSSPSGELSINTSNHLDSREGHLDITICSPQDKIVCVLEGKASVAAMLRDISRDQWDRYKSQLEKESKENNYTLIFSYLVGGNEIGLYPENSDAPHSTRRLELYKYIEEKNLRFISIEALRSLRAYQLSISKEWNWETWFPKLFADNRFIGLLAGGIVTKENDVYSLRKAPWCK</sequence>
<comment type="caution">
    <text evidence="1">The sequence shown here is derived from an EMBL/GenBank/DDBJ whole genome shotgun (WGS) entry which is preliminary data.</text>
</comment>
<keyword evidence="2" id="KW-1185">Reference proteome</keyword>
<dbReference type="AlphaFoldDB" id="A0A4E0PSM9"/>
<protein>
    <submittedName>
        <fullName evidence="1">Uncharacterized protein</fullName>
    </submittedName>
</protein>
<name>A0A4E0PSM9_9EURY</name>
<dbReference type="EMBL" id="PGGK01000019">
    <property type="protein sequence ID" value="TGC07013.1"/>
    <property type="molecule type" value="Genomic_DNA"/>
</dbReference>
<proteinExistence type="predicted"/>
<dbReference type="Proteomes" id="UP000297295">
    <property type="component" value="Unassembled WGS sequence"/>
</dbReference>
<organism evidence="1 2">
    <name type="scientific">Methanolobus halotolerans</name>
    <dbReference type="NCBI Taxonomy" id="2052935"/>
    <lineage>
        <taxon>Archaea</taxon>
        <taxon>Methanobacteriati</taxon>
        <taxon>Methanobacteriota</taxon>
        <taxon>Stenosarchaea group</taxon>
        <taxon>Methanomicrobia</taxon>
        <taxon>Methanosarcinales</taxon>
        <taxon>Methanosarcinaceae</taxon>
        <taxon>Methanolobus</taxon>
    </lineage>
</organism>
<evidence type="ECO:0000313" key="2">
    <source>
        <dbReference type="Proteomes" id="UP000297295"/>
    </source>
</evidence>
<dbReference type="RefSeq" id="WP_135390542.1">
    <property type="nucleotide sequence ID" value="NZ_PGGK01000019.1"/>
</dbReference>
<accession>A0A4E0PSM9</accession>
<reference evidence="1 2" key="1">
    <citation type="submission" date="2017-11" db="EMBL/GenBank/DDBJ databases">
        <title>Isolation and Characterization of Methanogenic Archaea from Saline Meromictic Lake at Siberia.</title>
        <authorList>
            <person name="Shen Y."/>
            <person name="Huang H.-H."/>
            <person name="Lai M.-C."/>
            <person name="Chen S.-C."/>
        </authorList>
    </citation>
    <scope>NUCLEOTIDE SEQUENCE [LARGE SCALE GENOMIC DNA]</scope>
    <source>
        <strain evidence="1 2">SY-01</strain>
    </source>
</reference>
<gene>
    <name evidence="1" type="ORF">CUN85_12015</name>
</gene>
<evidence type="ECO:0000313" key="1">
    <source>
        <dbReference type="EMBL" id="TGC07013.1"/>
    </source>
</evidence>